<dbReference type="InterPro" id="IPR006527">
    <property type="entry name" value="F-box-assoc_dom_typ1"/>
</dbReference>
<organism evidence="2 3">
    <name type="scientific">Trema orientale</name>
    <name type="common">Charcoal tree</name>
    <name type="synonym">Celtis orientalis</name>
    <dbReference type="NCBI Taxonomy" id="63057"/>
    <lineage>
        <taxon>Eukaryota</taxon>
        <taxon>Viridiplantae</taxon>
        <taxon>Streptophyta</taxon>
        <taxon>Embryophyta</taxon>
        <taxon>Tracheophyta</taxon>
        <taxon>Spermatophyta</taxon>
        <taxon>Magnoliopsida</taxon>
        <taxon>eudicotyledons</taxon>
        <taxon>Gunneridae</taxon>
        <taxon>Pentapetalae</taxon>
        <taxon>rosids</taxon>
        <taxon>fabids</taxon>
        <taxon>Rosales</taxon>
        <taxon>Cannabaceae</taxon>
        <taxon>Trema</taxon>
    </lineage>
</organism>
<evidence type="ECO:0000259" key="1">
    <source>
        <dbReference type="SMART" id="SM00256"/>
    </source>
</evidence>
<dbReference type="SUPFAM" id="SSF81383">
    <property type="entry name" value="F-box domain"/>
    <property type="match status" value="1"/>
</dbReference>
<dbReference type="EMBL" id="JXTC01000065">
    <property type="protein sequence ID" value="PON92419.1"/>
    <property type="molecule type" value="Genomic_DNA"/>
</dbReference>
<dbReference type="InParanoid" id="A0A2P5F3U7"/>
<feature type="domain" description="F-box" evidence="1">
    <location>
        <begin position="29"/>
        <end position="67"/>
    </location>
</feature>
<sequence>MGFTKTSRKATVSGRATPPHSAEIIASNDDLLSEILFRLPIKALVKFKSVSKHWRSLISDPKFALRRNTNPNPNPASGLFVKRSSRPEFDFVNLGRNPKSISSRGPFRSLNFADDLSVGVGIVQSCNGLMLCSTNQAPESREYFVYNPTVNRYATLPPFSPTAKNLSRSRFGVNLAFDPSRSPHYNVVCVRRAGTRFDQFRIEIYSSETRRWRPCAGLFTVNSLDCRFDGGVFWNGSLHWMSTFGDSVYFDVEEEKLSTMPMPPLPDGWDDELPGGWDERDVEKKYLYFGESMGRLHLIVRVFEPQMPHFDVLEMEMDHSGWFVKFRVDVSGFSNNLDSEFSVLCDQNRTLN</sequence>
<evidence type="ECO:0000313" key="2">
    <source>
        <dbReference type="EMBL" id="PON92419.1"/>
    </source>
</evidence>
<protein>
    <submittedName>
        <fullName evidence="2">F-box domain containing protein</fullName>
    </submittedName>
</protein>
<dbReference type="InterPro" id="IPR017451">
    <property type="entry name" value="F-box-assoc_interact_dom"/>
</dbReference>
<dbReference type="InterPro" id="IPR001810">
    <property type="entry name" value="F-box_dom"/>
</dbReference>
<dbReference type="STRING" id="63057.A0A2P5F3U7"/>
<evidence type="ECO:0000313" key="3">
    <source>
        <dbReference type="Proteomes" id="UP000237000"/>
    </source>
</evidence>
<dbReference type="CDD" id="cd22157">
    <property type="entry name" value="F-box_AtFBW1-like"/>
    <property type="match status" value="1"/>
</dbReference>
<dbReference type="PANTHER" id="PTHR35546:SF115">
    <property type="entry name" value="F-BOX DOMAIN-CONTAINING PROTEIN"/>
    <property type="match status" value="1"/>
</dbReference>
<dbReference type="InterPro" id="IPR036047">
    <property type="entry name" value="F-box-like_dom_sf"/>
</dbReference>
<dbReference type="Pfam" id="PF00646">
    <property type="entry name" value="F-box"/>
    <property type="match status" value="1"/>
</dbReference>
<dbReference type="Gene3D" id="1.20.1280.50">
    <property type="match status" value="1"/>
</dbReference>
<dbReference type="SMART" id="SM00256">
    <property type="entry name" value="FBOX"/>
    <property type="match status" value="1"/>
</dbReference>
<proteinExistence type="predicted"/>
<dbReference type="NCBIfam" id="TIGR01640">
    <property type="entry name" value="F_box_assoc_1"/>
    <property type="match status" value="1"/>
</dbReference>
<dbReference type="PANTHER" id="PTHR35546">
    <property type="entry name" value="F-BOX PROTEIN INTERACTION DOMAIN PROTEIN-RELATED"/>
    <property type="match status" value="1"/>
</dbReference>
<reference evidence="3" key="1">
    <citation type="submission" date="2016-06" db="EMBL/GenBank/DDBJ databases">
        <title>Parallel loss of symbiosis genes in relatives of nitrogen-fixing non-legume Parasponia.</title>
        <authorList>
            <person name="Van Velzen R."/>
            <person name="Holmer R."/>
            <person name="Bu F."/>
            <person name="Rutten L."/>
            <person name="Van Zeijl A."/>
            <person name="Liu W."/>
            <person name="Santuari L."/>
            <person name="Cao Q."/>
            <person name="Sharma T."/>
            <person name="Shen D."/>
            <person name="Roswanjaya Y."/>
            <person name="Wardhani T."/>
            <person name="Kalhor M.S."/>
            <person name="Jansen J."/>
            <person name="Van den Hoogen J."/>
            <person name="Gungor B."/>
            <person name="Hartog M."/>
            <person name="Hontelez J."/>
            <person name="Verver J."/>
            <person name="Yang W.-C."/>
            <person name="Schijlen E."/>
            <person name="Repin R."/>
            <person name="Schilthuizen M."/>
            <person name="Schranz E."/>
            <person name="Heidstra R."/>
            <person name="Miyata K."/>
            <person name="Fedorova E."/>
            <person name="Kohlen W."/>
            <person name="Bisseling T."/>
            <person name="Smit S."/>
            <person name="Geurts R."/>
        </authorList>
    </citation>
    <scope>NUCLEOTIDE SEQUENCE [LARGE SCALE GENOMIC DNA]</scope>
    <source>
        <strain evidence="3">cv. RG33-2</strain>
    </source>
</reference>
<dbReference type="Proteomes" id="UP000237000">
    <property type="component" value="Unassembled WGS sequence"/>
</dbReference>
<dbReference type="AlphaFoldDB" id="A0A2P5F3U7"/>
<dbReference type="FunCoup" id="A0A2P5F3U7">
    <property type="interactions" value="1108"/>
</dbReference>
<dbReference type="InterPro" id="IPR055290">
    <property type="entry name" value="At3g26010-like"/>
</dbReference>
<dbReference type="Pfam" id="PF07734">
    <property type="entry name" value="FBA_1"/>
    <property type="match status" value="1"/>
</dbReference>
<keyword evidence="3" id="KW-1185">Reference proteome</keyword>
<comment type="caution">
    <text evidence="2">The sequence shown here is derived from an EMBL/GenBank/DDBJ whole genome shotgun (WGS) entry which is preliminary data.</text>
</comment>
<name>A0A2P5F3U7_TREOI</name>
<dbReference type="OrthoDB" id="1161293at2759"/>
<accession>A0A2P5F3U7</accession>
<gene>
    <name evidence="2" type="ORF">TorRG33x02_117430</name>
</gene>